<protein>
    <submittedName>
        <fullName evidence="1">Uncharacterized protein</fullName>
    </submittedName>
</protein>
<proteinExistence type="predicted"/>
<sequence>MNGWLGYGSSLAAGSLAEPNDTNYGRQPISFGTLDRTTLVDLTPGTVGPASVAWGAIGFIGVFDAQSGGNLLFWLTTSAPLSVAVGGSITSSAGSLRMVFPELGGSSPLRVWPTGAVVANTVDGRPVTVGVPLQFAGGVISAQVPTFGTTVSMGSLPQSQPVSGTGQLWNNGGVISVA</sequence>
<gene>
    <name evidence="1" type="ORF">NFI95_04915</name>
</gene>
<evidence type="ECO:0000313" key="2">
    <source>
        <dbReference type="Proteomes" id="UP001524587"/>
    </source>
</evidence>
<evidence type="ECO:0000313" key="1">
    <source>
        <dbReference type="EMBL" id="MCQ8277784.1"/>
    </source>
</evidence>
<accession>A0ABT1W4H9</accession>
<name>A0ABT1W4H9_9PROT</name>
<organism evidence="1 2">
    <name type="scientific">Endosaccharibacter trunci</name>
    <dbReference type="NCBI Taxonomy" id="2812733"/>
    <lineage>
        <taxon>Bacteria</taxon>
        <taxon>Pseudomonadati</taxon>
        <taxon>Pseudomonadota</taxon>
        <taxon>Alphaproteobacteria</taxon>
        <taxon>Acetobacterales</taxon>
        <taxon>Acetobacteraceae</taxon>
        <taxon>Endosaccharibacter</taxon>
    </lineage>
</organism>
<keyword evidence="2" id="KW-1185">Reference proteome</keyword>
<reference evidence="1 2" key="1">
    <citation type="submission" date="2022-06" db="EMBL/GenBank/DDBJ databases">
        <title>Endosaccharibacter gen. nov., sp. nov., endophytic bacteria isolated from sugarcane.</title>
        <authorList>
            <person name="Pitiwittayakul N."/>
            <person name="Yukphan P."/>
            <person name="Charoenyingcharoen P."/>
            <person name="Tanasupawat S."/>
        </authorList>
    </citation>
    <scope>NUCLEOTIDE SEQUENCE [LARGE SCALE GENOMIC DNA]</scope>
    <source>
        <strain evidence="1 2">KSS8</strain>
    </source>
</reference>
<dbReference type="InterPro" id="IPR056908">
    <property type="entry name" value="Gp80-like"/>
</dbReference>
<dbReference type="Proteomes" id="UP001524587">
    <property type="component" value="Unassembled WGS sequence"/>
</dbReference>
<dbReference type="Pfam" id="PF23140">
    <property type="entry name" value="Gp80"/>
    <property type="match status" value="1"/>
</dbReference>
<dbReference type="EMBL" id="JAMSKV010000003">
    <property type="protein sequence ID" value="MCQ8277784.1"/>
    <property type="molecule type" value="Genomic_DNA"/>
</dbReference>
<dbReference type="RefSeq" id="WP_422863244.1">
    <property type="nucleotide sequence ID" value="NZ_JAMSKV010000003.1"/>
</dbReference>
<comment type="caution">
    <text evidence="1">The sequence shown here is derived from an EMBL/GenBank/DDBJ whole genome shotgun (WGS) entry which is preliminary data.</text>
</comment>